<keyword evidence="10" id="KW-1185">Reference proteome</keyword>
<feature type="region of interest" description="Disordered" evidence="6">
    <location>
        <begin position="170"/>
        <end position="253"/>
    </location>
</feature>
<evidence type="ECO:0000256" key="6">
    <source>
        <dbReference type="SAM" id="MobiDB-lite"/>
    </source>
</evidence>
<organism evidence="9 10">
    <name type="scientific">Streptomyces reniochalinae</name>
    <dbReference type="NCBI Taxonomy" id="2250578"/>
    <lineage>
        <taxon>Bacteria</taxon>
        <taxon>Bacillati</taxon>
        <taxon>Actinomycetota</taxon>
        <taxon>Actinomycetes</taxon>
        <taxon>Kitasatosporales</taxon>
        <taxon>Streptomycetaceae</taxon>
        <taxon>Streptomyces</taxon>
    </lineage>
</organism>
<dbReference type="Pfam" id="PF00441">
    <property type="entry name" value="Acyl-CoA_dh_1"/>
    <property type="match status" value="1"/>
</dbReference>
<evidence type="ECO:0000313" key="10">
    <source>
        <dbReference type="Proteomes" id="UP000253507"/>
    </source>
</evidence>
<reference evidence="9 10" key="1">
    <citation type="submission" date="2018-06" db="EMBL/GenBank/DDBJ databases">
        <title>Streptomyces reniochalinae sp. nov. and Streptomyces diacarnus sp. nov. from marine sponges.</title>
        <authorList>
            <person name="Li L."/>
        </authorList>
    </citation>
    <scope>NUCLEOTIDE SEQUENCE [LARGE SCALE GENOMIC DNA]</scope>
    <source>
        <strain evidence="9 10">LHW50302</strain>
    </source>
</reference>
<name>A0A367EJN9_9ACTN</name>
<dbReference type="Gene3D" id="1.20.140.10">
    <property type="entry name" value="Butyryl-CoA Dehydrogenase, subunit A, domain 3"/>
    <property type="match status" value="1"/>
</dbReference>
<feature type="domain" description="Acyl-CoA dehydrogenase/oxidase N-terminal" evidence="8">
    <location>
        <begin position="6"/>
        <end position="93"/>
    </location>
</feature>
<comment type="cofactor">
    <cofactor evidence="1">
        <name>FAD</name>
        <dbReference type="ChEBI" id="CHEBI:57692"/>
    </cofactor>
</comment>
<dbReference type="EMBL" id="QOIM01000034">
    <property type="protein sequence ID" value="RCG17979.1"/>
    <property type="molecule type" value="Genomic_DNA"/>
</dbReference>
<dbReference type="GO" id="GO:0050660">
    <property type="term" value="F:flavin adenine dinucleotide binding"/>
    <property type="evidence" value="ECO:0007669"/>
    <property type="project" value="InterPro"/>
</dbReference>
<dbReference type="Gene3D" id="1.10.540.10">
    <property type="entry name" value="Acyl-CoA dehydrogenase/oxidase, N-terminal domain"/>
    <property type="match status" value="1"/>
</dbReference>
<evidence type="ECO:0000256" key="3">
    <source>
        <dbReference type="ARBA" id="ARBA00022630"/>
    </source>
</evidence>
<dbReference type="OrthoDB" id="8677713at2"/>
<dbReference type="InterPro" id="IPR037069">
    <property type="entry name" value="AcylCoA_DH/ox_N_sf"/>
</dbReference>
<feature type="domain" description="Acyl-CoA dehydrogenase/oxidase C-terminal" evidence="7">
    <location>
        <begin position="282"/>
        <end position="409"/>
    </location>
</feature>
<proteinExistence type="inferred from homology"/>
<evidence type="ECO:0000259" key="7">
    <source>
        <dbReference type="Pfam" id="PF00441"/>
    </source>
</evidence>
<dbReference type="PANTHER" id="PTHR43884:SF20">
    <property type="entry name" value="ACYL-COA DEHYDROGENASE FADE28"/>
    <property type="match status" value="1"/>
</dbReference>
<dbReference type="InterPro" id="IPR013786">
    <property type="entry name" value="AcylCoA_DH/ox_N"/>
</dbReference>
<evidence type="ECO:0000256" key="2">
    <source>
        <dbReference type="ARBA" id="ARBA00009347"/>
    </source>
</evidence>
<evidence type="ECO:0000259" key="8">
    <source>
        <dbReference type="Pfam" id="PF02771"/>
    </source>
</evidence>
<accession>A0A367EJN9</accession>
<comment type="similarity">
    <text evidence="2">Belongs to the acyl-CoA dehydrogenase family.</text>
</comment>
<sequence>MDFRLTDDQEALRAGMRQLLDRHFGPTALRHAADPLAHHAPNAELTRLWAELGAAGLFSLRADESAGGVGLGLPEAVLVFEETGRALLPGPLVATHLAGSWGLVPGAAEGRVVVTAMDAGRPSPDVTSPPGGTAPDGMLVEHLEAADAVLVVGDGEVRLLETTGSDLAGAVKDGEQAGSPPAAAAAPAPVPVRSVDPLSPLHRVVARPASDSRPVAGDQEEGPGARRGQRSGDGVGQEPGDGPEERLPTVAGRGKWLPAVDVPGKWLPTGDADVLRREAGVLTAAQQLGSARRTLEMAVGYAREREQFGRPIGTFQAVQHLCAGMLVRAQTARSAVYAAAVTQESEEAYAAKLLADEAATSNARDCLQVFGGMGFTWEAEVHLHLKRAWLRAEQWGTSAAAEERLAAALL</sequence>
<dbReference type="SUPFAM" id="SSF47203">
    <property type="entry name" value="Acyl-CoA dehydrogenase C-terminal domain-like"/>
    <property type="match status" value="1"/>
</dbReference>
<dbReference type="PANTHER" id="PTHR43884">
    <property type="entry name" value="ACYL-COA DEHYDROGENASE"/>
    <property type="match status" value="1"/>
</dbReference>
<keyword evidence="5" id="KW-0560">Oxidoreductase</keyword>
<evidence type="ECO:0000256" key="5">
    <source>
        <dbReference type="ARBA" id="ARBA00023002"/>
    </source>
</evidence>
<evidence type="ECO:0000313" key="9">
    <source>
        <dbReference type="EMBL" id="RCG17979.1"/>
    </source>
</evidence>
<dbReference type="AlphaFoldDB" id="A0A367EJN9"/>
<dbReference type="GO" id="GO:0003995">
    <property type="term" value="F:acyl-CoA dehydrogenase activity"/>
    <property type="evidence" value="ECO:0007669"/>
    <property type="project" value="TreeGrafter"/>
</dbReference>
<dbReference type="Pfam" id="PF02771">
    <property type="entry name" value="Acyl-CoA_dh_N"/>
    <property type="match status" value="1"/>
</dbReference>
<dbReference type="InterPro" id="IPR009075">
    <property type="entry name" value="AcylCo_DH/oxidase_C"/>
</dbReference>
<keyword evidence="4" id="KW-0274">FAD</keyword>
<gene>
    <name evidence="9" type="ORF">DQ392_14910</name>
</gene>
<evidence type="ECO:0000256" key="4">
    <source>
        <dbReference type="ARBA" id="ARBA00022827"/>
    </source>
</evidence>
<dbReference type="Proteomes" id="UP000253507">
    <property type="component" value="Unassembled WGS sequence"/>
</dbReference>
<dbReference type="RefSeq" id="WP_114016094.1">
    <property type="nucleotide sequence ID" value="NZ_QOIM01000034.1"/>
</dbReference>
<evidence type="ECO:0000256" key="1">
    <source>
        <dbReference type="ARBA" id="ARBA00001974"/>
    </source>
</evidence>
<dbReference type="InterPro" id="IPR036250">
    <property type="entry name" value="AcylCo_DH-like_C"/>
</dbReference>
<comment type="caution">
    <text evidence="9">The sequence shown here is derived from an EMBL/GenBank/DDBJ whole genome shotgun (WGS) entry which is preliminary data.</text>
</comment>
<protein>
    <submittedName>
        <fullName evidence="9">Acyl-CoA dehydrogenase</fullName>
    </submittedName>
</protein>
<keyword evidence="3" id="KW-0285">Flavoprotein</keyword>
<dbReference type="InterPro" id="IPR009100">
    <property type="entry name" value="AcylCoA_DH/oxidase_NM_dom_sf"/>
</dbReference>
<dbReference type="SUPFAM" id="SSF56645">
    <property type="entry name" value="Acyl-CoA dehydrogenase NM domain-like"/>
    <property type="match status" value="1"/>
</dbReference>